<reference evidence="7 8" key="1">
    <citation type="submission" date="2023-09" db="EMBL/GenBank/DDBJ databases">
        <title>Nesidiocoris tenuis whole genome shotgun sequence.</title>
        <authorList>
            <person name="Shibata T."/>
            <person name="Shimoda M."/>
            <person name="Kobayashi T."/>
            <person name="Uehara T."/>
        </authorList>
    </citation>
    <scope>NUCLEOTIDE SEQUENCE [LARGE SCALE GENOMIC DNA]</scope>
    <source>
        <strain evidence="7 8">Japan</strain>
    </source>
</reference>
<feature type="region of interest" description="Disordered" evidence="5">
    <location>
        <begin position="108"/>
        <end position="148"/>
    </location>
</feature>
<dbReference type="PROSITE" id="PS50808">
    <property type="entry name" value="ZF_BED"/>
    <property type="match status" value="1"/>
</dbReference>
<dbReference type="EMBL" id="AP028911">
    <property type="protein sequence ID" value="BES91857.1"/>
    <property type="molecule type" value="Genomic_DNA"/>
</dbReference>
<dbReference type="InterPro" id="IPR036236">
    <property type="entry name" value="Znf_C2H2_sf"/>
</dbReference>
<dbReference type="SUPFAM" id="SSF57667">
    <property type="entry name" value="beta-beta-alpha zinc fingers"/>
    <property type="match status" value="1"/>
</dbReference>
<feature type="domain" description="BED-type" evidence="6">
    <location>
        <begin position="6"/>
        <end position="56"/>
    </location>
</feature>
<dbReference type="InterPro" id="IPR003656">
    <property type="entry name" value="Znf_BED"/>
</dbReference>
<protein>
    <recommendedName>
        <fullName evidence="6">BED-type domain-containing protein</fullName>
    </recommendedName>
</protein>
<dbReference type="SMART" id="SM00614">
    <property type="entry name" value="ZnF_BED"/>
    <property type="match status" value="1"/>
</dbReference>
<evidence type="ECO:0000256" key="4">
    <source>
        <dbReference type="PROSITE-ProRule" id="PRU00027"/>
    </source>
</evidence>
<proteinExistence type="predicted"/>
<evidence type="ECO:0000256" key="2">
    <source>
        <dbReference type="ARBA" id="ARBA00022771"/>
    </source>
</evidence>
<keyword evidence="1" id="KW-0479">Metal-binding</keyword>
<keyword evidence="8" id="KW-1185">Reference proteome</keyword>
<gene>
    <name evidence="7" type="ORF">NTJ_04666</name>
</gene>
<accession>A0ABN7AHW9</accession>
<dbReference type="Pfam" id="PF02892">
    <property type="entry name" value="zf-BED"/>
    <property type="match status" value="1"/>
</dbReference>
<evidence type="ECO:0000259" key="6">
    <source>
        <dbReference type="PROSITE" id="PS50808"/>
    </source>
</evidence>
<evidence type="ECO:0000256" key="1">
    <source>
        <dbReference type="ARBA" id="ARBA00022723"/>
    </source>
</evidence>
<evidence type="ECO:0000256" key="3">
    <source>
        <dbReference type="ARBA" id="ARBA00022833"/>
    </source>
</evidence>
<evidence type="ECO:0000313" key="7">
    <source>
        <dbReference type="EMBL" id="BES91857.1"/>
    </source>
</evidence>
<evidence type="ECO:0000256" key="5">
    <source>
        <dbReference type="SAM" id="MobiDB-lite"/>
    </source>
</evidence>
<dbReference type="Proteomes" id="UP001307889">
    <property type="component" value="Chromosome 3"/>
</dbReference>
<evidence type="ECO:0000313" key="8">
    <source>
        <dbReference type="Proteomes" id="UP001307889"/>
    </source>
</evidence>
<organism evidence="7 8">
    <name type="scientific">Nesidiocoris tenuis</name>
    <dbReference type="NCBI Taxonomy" id="355587"/>
    <lineage>
        <taxon>Eukaryota</taxon>
        <taxon>Metazoa</taxon>
        <taxon>Ecdysozoa</taxon>
        <taxon>Arthropoda</taxon>
        <taxon>Hexapoda</taxon>
        <taxon>Insecta</taxon>
        <taxon>Pterygota</taxon>
        <taxon>Neoptera</taxon>
        <taxon>Paraneoptera</taxon>
        <taxon>Hemiptera</taxon>
        <taxon>Heteroptera</taxon>
        <taxon>Panheteroptera</taxon>
        <taxon>Cimicomorpha</taxon>
        <taxon>Miridae</taxon>
        <taxon>Dicyphina</taxon>
        <taxon>Nesidiocoris</taxon>
    </lineage>
</organism>
<sequence length="227" mass="25263">MGPRKGKGSAVWKFYVKTENQTARCIQCPVELRHNSSTTSLWTHLIKKHNIRPSDAEFIQVREVTVDKDFDSSEFLEPTEELEIRTEEPPCSPVSAHIPPTSVIHESTVSLSDLKREDPSSVRSAQSWTDPGPSTKKRRTGSDPDAETHLMKDGVRAIQLLASATSSFVHNYQPGPTSGNNRSLTMWETAGDLVAASLKNLPEDVMRRKIAQIMTLLATPDETILQE</sequence>
<keyword evidence="2 4" id="KW-0863">Zinc-finger</keyword>
<name>A0ABN7AHW9_9HEMI</name>
<keyword evidence="3" id="KW-0862">Zinc</keyword>